<reference evidence="3 6" key="3">
    <citation type="submission" date="2019-12" db="EMBL/GenBank/DDBJ databases">
        <title>Draft Genome Sequences of Six Type Strains of the Genus Massilia.</title>
        <authorList>
            <person name="Miess H."/>
            <person name="Frediansyah A."/>
            <person name="Goeker M."/>
            <person name="Gross H."/>
        </authorList>
    </citation>
    <scope>NUCLEOTIDE SEQUENCE [LARGE SCALE GENOMIC DNA]</scope>
    <source>
        <strain evidence="3 6">DSM 26639</strain>
    </source>
</reference>
<feature type="transmembrane region" description="Helical" evidence="1">
    <location>
        <begin position="218"/>
        <end position="235"/>
    </location>
</feature>
<dbReference type="OrthoDB" id="5322702at2"/>
<keyword evidence="1" id="KW-0472">Membrane</keyword>
<dbReference type="Pfam" id="PF02517">
    <property type="entry name" value="Rce1-like"/>
    <property type="match status" value="1"/>
</dbReference>
<dbReference type="InterPro" id="IPR003675">
    <property type="entry name" value="Rce1/LyrA-like_dom"/>
</dbReference>
<dbReference type="GO" id="GO:0004175">
    <property type="term" value="F:endopeptidase activity"/>
    <property type="evidence" value="ECO:0007669"/>
    <property type="project" value="UniProtKB-ARBA"/>
</dbReference>
<evidence type="ECO:0000313" key="6">
    <source>
        <dbReference type="Proteomes" id="UP000437862"/>
    </source>
</evidence>
<evidence type="ECO:0000259" key="2">
    <source>
        <dbReference type="Pfam" id="PF02517"/>
    </source>
</evidence>
<protein>
    <submittedName>
        <fullName evidence="3">CPBP family intramembrane metalloprotease</fullName>
    </submittedName>
</protein>
<keyword evidence="6" id="KW-1185">Reference proteome</keyword>
<dbReference type="AlphaFoldDB" id="A0A562Q174"/>
<evidence type="ECO:0000256" key="1">
    <source>
        <dbReference type="SAM" id="Phobius"/>
    </source>
</evidence>
<sequence>MNALPTTFWPLAATWLLAVLSLWCPPFGRVPAWAPCLALAVVVAVALGAIGPVGVLALVVLAALCLLWQRASGRAAKGLALAAIVVLSLALALHLVPGFANPLLLDKVTIGAGAKPVSLYFNLDKTAAGILLCATFAAPARSLAGWRGVGRAYPIIVLTPVLVLAAGWAIGVVGPDPKWIDAAPLFLALNLFTTCLAEEAFFRALIQARLSDALAARRHGSAIAIGAASVLFGIAHGYGGAPLVVLATLAGIGYGLAYRRGGIEAAILTHFALNAAHFLLFTYPALR</sequence>
<keyword evidence="1" id="KW-0812">Transmembrane</keyword>
<feature type="transmembrane region" description="Helical" evidence="1">
    <location>
        <begin position="265"/>
        <end position="286"/>
    </location>
</feature>
<dbReference type="EMBL" id="CP046904">
    <property type="protein sequence ID" value="QGZ38093.1"/>
    <property type="molecule type" value="Genomic_DNA"/>
</dbReference>
<dbReference type="GO" id="GO:0080120">
    <property type="term" value="P:CAAX-box protein maturation"/>
    <property type="evidence" value="ECO:0007669"/>
    <property type="project" value="UniProtKB-ARBA"/>
</dbReference>
<feature type="transmembrane region" description="Helical" evidence="1">
    <location>
        <begin position="119"/>
        <end position="140"/>
    </location>
</feature>
<dbReference type="Proteomes" id="UP000437862">
    <property type="component" value="Chromosome"/>
</dbReference>
<name>A0A562Q174_9BURK</name>
<evidence type="ECO:0000313" key="3">
    <source>
        <dbReference type="EMBL" id="QGZ38093.1"/>
    </source>
</evidence>
<organism evidence="4 5">
    <name type="scientific">Pseudoduganella flava</name>
    <dbReference type="NCBI Taxonomy" id="871742"/>
    <lineage>
        <taxon>Bacteria</taxon>
        <taxon>Pseudomonadati</taxon>
        <taxon>Pseudomonadota</taxon>
        <taxon>Betaproteobacteria</taxon>
        <taxon>Burkholderiales</taxon>
        <taxon>Oxalobacteraceae</taxon>
        <taxon>Telluria group</taxon>
        <taxon>Pseudoduganella</taxon>
    </lineage>
</organism>
<reference evidence="4" key="2">
    <citation type="submission" date="2019-07" db="EMBL/GenBank/DDBJ databases">
        <authorList>
            <person name="Whitman W."/>
            <person name="Huntemann M."/>
            <person name="Clum A."/>
            <person name="Pillay M."/>
            <person name="Palaniappan K."/>
            <person name="Varghese N."/>
            <person name="Mikhailova N."/>
            <person name="Stamatis D."/>
            <person name="Reddy T."/>
            <person name="Daum C."/>
            <person name="Shapiro N."/>
            <person name="Ivanova N."/>
            <person name="Kyrpides N."/>
            <person name="Woyke T."/>
        </authorList>
    </citation>
    <scope>NUCLEOTIDE SEQUENCE</scope>
    <source>
        <strain evidence="4">CGMCC 1.10685</strain>
    </source>
</reference>
<feature type="transmembrane region" description="Helical" evidence="1">
    <location>
        <begin position="37"/>
        <end position="67"/>
    </location>
</feature>
<keyword evidence="3" id="KW-0645">Protease</keyword>
<evidence type="ECO:0000313" key="5">
    <source>
        <dbReference type="Proteomes" id="UP000315112"/>
    </source>
</evidence>
<feature type="transmembrane region" description="Helical" evidence="1">
    <location>
        <begin position="185"/>
        <end position="206"/>
    </location>
</feature>
<dbReference type="EMBL" id="VLKW01000002">
    <property type="protein sequence ID" value="TWI50393.1"/>
    <property type="molecule type" value="Genomic_DNA"/>
</dbReference>
<dbReference type="GO" id="GO:0008237">
    <property type="term" value="F:metallopeptidase activity"/>
    <property type="evidence" value="ECO:0007669"/>
    <property type="project" value="UniProtKB-KW"/>
</dbReference>
<feature type="transmembrane region" description="Helical" evidence="1">
    <location>
        <begin position="79"/>
        <end position="99"/>
    </location>
</feature>
<gene>
    <name evidence="3" type="ORF">GO485_02875</name>
    <name evidence="4" type="ORF">IP92_01622</name>
</gene>
<keyword evidence="3" id="KW-0378">Hydrolase</keyword>
<proteinExistence type="predicted"/>
<keyword evidence="3" id="KW-0482">Metalloprotease</keyword>
<accession>A0A562Q174</accession>
<evidence type="ECO:0000313" key="4">
    <source>
        <dbReference type="EMBL" id="TWI50393.1"/>
    </source>
</evidence>
<keyword evidence="1" id="KW-1133">Transmembrane helix</keyword>
<dbReference type="RefSeq" id="WP_145873997.1">
    <property type="nucleotide sequence ID" value="NZ_CP046904.1"/>
</dbReference>
<feature type="domain" description="CAAX prenyl protease 2/Lysostaphin resistance protein A-like" evidence="2">
    <location>
        <begin position="184"/>
        <end position="275"/>
    </location>
</feature>
<reference evidence="4 5" key="1">
    <citation type="journal article" date="2015" name="Stand. Genomic Sci.">
        <title>Genomic Encyclopedia of Bacterial and Archaeal Type Strains, Phase III: the genomes of soil and plant-associated and newly described type strains.</title>
        <authorList>
            <person name="Whitman W.B."/>
            <person name="Woyke T."/>
            <person name="Klenk H.P."/>
            <person name="Zhou Y."/>
            <person name="Lilburn T.G."/>
            <person name="Beck B.J."/>
            <person name="De Vos P."/>
            <person name="Vandamme P."/>
            <person name="Eisen J.A."/>
            <person name="Garrity G."/>
            <person name="Hugenholtz P."/>
            <person name="Kyrpides N.C."/>
        </authorList>
    </citation>
    <scope>NUCLEOTIDE SEQUENCE [LARGE SCALE GENOMIC DNA]</scope>
    <source>
        <strain evidence="4 5">CGMCC 1.10685</strain>
    </source>
</reference>
<dbReference type="Proteomes" id="UP000315112">
    <property type="component" value="Unassembled WGS sequence"/>
</dbReference>
<feature type="transmembrane region" description="Helical" evidence="1">
    <location>
        <begin position="152"/>
        <end position="173"/>
    </location>
</feature>